<comment type="similarity">
    <text evidence="2">Belongs to the FliH family.</text>
</comment>
<comment type="caution">
    <text evidence="9">The sequence shown here is derived from an EMBL/GenBank/DDBJ whole genome shotgun (WGS) entry which is preliminary data.</text>
</comment>
<dbReference type="RefSeq" id="WP_341417406.1">
    <property type="nucleotide sequence ID" value="NZ_JBBPCC010000013.1"/>
</dbReference>
<accession>A0ABU9DQ69</accession>
<dbReference type="Pfam" id="PF02108">
    <property type="entry name" value="FliH"/>
    <property type="match status" value="1"/>
</dbReference>
<keyword evidence="10" id="KW-1185">Reference proteome</keyword>
<protein>
    <submittedName>
        <fullName evidence="9">FliH/SctL family protein</fullName>
    </submittedName>
</protein>
<evidence type="ECO:0000256" key="3">
    <source>
        <dbReference type="ARBA" id="ARBA00022448"/>
    </source>
</evidence>
<sequence length="272" mass="31160">MSNVIKYFQYVPVDDTKIVEHPASPVLYEEPTEEEGLTAEQQQELEELHQVKEQIIQDAQAFAEEQVRAAMDEASALRENAQQEIDAWWQERREHDQGAFSEAQQQGYQQGYQEGSTQAEAELRGRYDQMLQEASQILEQAYVLKHDIIQEAEPFLIEMSCSIAEKIVARQLTLEPEWVKDLIRKVLSRRREQGLIALCVAPSQFSYIQDAREELLLHIDSQAELQIIPDASVQDLGCVIRSSFGSIDARIDTQLNEIKQALQQLAGRDEED</sequence>
<dbReference type="EMBL" id="JBBPCC010000013">
    <property type="protein sequence ID" value="MEK8130233.1"/>
    <property type="molecule type" value="Genomic_DNA"/>
</dbReference>
<comment type="function">
    <text evidence="1">Needed for flagellar regrowth and assembly.</text>
</comment>
<evidence type="ECO:0000256" key="5">
    <source>
        <dbReference type="ARBA" id="ARBA00022927"/>
    </source>
</evidence>
<evidence type="ECO:0000256" key="6">
    <source>
        <dbReference type="ARBA" id="ARBA00023225"/>
    </source>
</evidence>
<dbReference type="InterPro" id="IPR051472">
    <property type="entry name" value="T3SS_Stator/FliH"/>
</dbReference>
<feature type="coiled-coil region" evidence="7">
    <location>
        <begin position="34"/>
        <end position="84"/>
    </location>
</feature>
<dbReference type="Proteomes" id="UP001469365">
    <property type="component" value="Unassembled WGS sequence"/>
</dbReference>
<keyword evidence="3" id="KW-0813">Transport</keyword>
<dbReference type="PANTHER" id="PTHR34982">
    <property type="entry name" value="YOP PROTEINS TRANSLOCATION PROTEIN L"/>
    <property type="match status" value="1"/>
</dbReference>
<keyword evidence="7" id="KW-0175">Coiled coil</keyword>
<evidence type="ECO:0000256" key="4">
    <source>
        <dbReference type="ARBA" id="ARBA00022795"/>
    </source>
</evidence>
<evidence type="ECO:0000259" key="8">
    <source>
        <dbReference type="Pfam" id="PF02108"/>
    </source>
</evidence>
<evidence type="ECO:0000313" key="9">
    <source>
        <dbReference type="EMBL" id="MEK8130233.1"/>
    </source>
</evidence>
<reference evidence="9 10" key="1">
    <citation type="submission" date="2024-04" db="EMBL/GenBank/DDBJ databases">
        <title>draft genome sequnece of Paenibacillus filicis.</title>
        <authorList>
            <person name="Kim D.-U."/>
        </authorList>
    </citation>
    <scope>NUCLEOTIDE SEQUENCE [LARGE SCALE GENOMIC DNA]</scope>
    <source>
        <strain evidence="9 10">KACC14197</strain>
    </source>
</reference>
<evidence type="ECO:0000313" key="10">
    <source>
        <dbReference type="Proteomes" id="UP001469365"/>
    </source>
</evidence>
<keyword evidence="4" id="KW-1005">Bacterial flagellum biogenesis</keyword>
<evidence type="ECO:0000256" key="2">
    <source>
        <dbReference type="ARBA" id="ARBA00006602"/>
    </source>
</evidence>
<dbReference type="InterPro" id="IPR018035">
    <property type="entry name" value="Flagellar_FliH/T3SS_HrpE"/>
</dbReference>
<organism evidence="9 10">
    <name type="scientific">Paenibacillus filicis</name>
    <dbReference type="NCBI Taxonomy" id="669464"/>
    <lineage>
        <taxon>Bacteria</taxon>
        <taxon>Bacillati</taxon>
        <taxon>Bacillota</taxon>
        <taxon>Bacilli</taxon>
        <taxon>Bacillales</taxon>
        <taxon>Paenibacillaceae</taxon>
        <taxon>Paenibacillus</taxon>
    </lineage>
</organism>
<feature type="domain" description="Flagellar assembly protein FliH/Type III secretion system HrpE" evidence="8">
    <location>
        <begin position="133"/>
        <end position="258"/>
    </location>
</feature>
<proteinExistence type="inferred from homology"/>
<keyword evidence="6" id="KW-1006">Bacterial flagellum protein export</keyword>
<keyword evidence="5" id="KW-0653">Protein transport</keyword>
<gene>
    <name evidence="9" type="ORF">WMW72_20205</name>
</gene>
<name>A0ABU9DQ69_9BACL</name>
<evidence type="ECO:0000256" key="7">
    <source>
        <dbReference type="SAM" id="Coils"/>
    </source>
</evidence>
<evidence type="ECO:0000256" key="1">
    <source>
        <dbReference type="ARBA" id="ARBA00003041"/>
    </source>
</evidence>
<dbReference type="PANTHER" id="PTHR34982:SF1">
    <property type="entry name" value="FLAGELLAR ASSEMBLY PROTEIN FLIH"/>
    <property type="match status" value="1"/>
</dbReference>